<evidence type="ECO:0000256" key="2">
    <source>
        <dbReference type="ARBA" id="ARBA00023136"/>
    </source>
</evidence>
<dbReference type="Proteomes" id="UP000238296">
    <property type="component" value="Unassembled WGS sequence"/>
</dbReference>
<keyword evidence="7" id="KW-1185">Reference proteome</keyword>
<reference evidence="5 7" key="1">
    <citation type="submission" date="2016-10" db="EMBL/GenBank/DDBJ databases">
        <title>Genome sequence of Mycobacterium talmonii.</title>
        <authorList>
            <person name="Greninger A.L."/>
            <person name="Elliott B."/>
            <person name="Vasireddy S."/>
            <person name="Vasireddy R."/>
        </authorList>
    </citation>
    <scope>NUCLEOTIDE SEQUENCE [LARGE SCALE GENOMIC DNA]</scope>
    <source>
        <strain evidence="5">MO-5499</strain>
        <strain evidence="7">NE-TNMC-100812</strain>
    </source>
</reference>
<dbReference type="EMBL" id="PPEA01000105">
    <property type="protein sequence ID" value="PQM49032.1"/>
    <property type="molecule type" value="Genomic_DNA"/>
</dbReference>
<organism evidence="5 7">
    <name type="scientific">Mycobacterium talmoniae</name>
    <dbReference type="NCBI Taxonomy" id="1858794"/>
    <lineage>
        <taxon>Bacteria</taxon>
        <taxon>Bacillati</taxon>
        <taxon>Actinomycetota</taxon>
        <taxon>Actinomycetes</taxon>
        <taxon>Mycobacteriales</taxon>
        <taxon>Mycobacteriaceae</taxon>
        <taxon>Mycobacterium</taxon>
    </lineage>
</organism>
<dbReference type="GO" id="GO:0016020">
    <property type="term" value="C:membrane"/>
    <property type="evidence" value="ECO:0007669"/>
    <property type="project" value="UniProtKB-SubCell"/>
</dbReference>
<dbReference type="AlphaFoldDB" id="A0A1S1NTC2"/>
<proteinExistence type="predicted"/>
<keyword evidence="4" id="KW-1133">Transmembrane helix</keyword>
<dbReference type="PANTHER" id="PTHR37042">
    <property type="entry name" value="OUTER MEMBRANE PROTEIN RV1973"/>
    <property type="match status" value="1"/>
</dbReference>
<evidence type="ECO:0000256" key="3">
    <source>
        <dbReference type="SAM" id="MobiDB-lite"/>
    </source>
</evidence>
<comment type="subcellular location">
    <subcellularLocation>
        <location evidence="1">Membrane</location>
    </subcellularLocation>
</comment>
<evidence type="ECO:0000256" key="1">
    <source>
        <dbReference type="ARBA" id="ARBA00004370"/>
    </source>
</evidence>
<reference evidence="6 8" key="2">
    <citation type="journal article" date="2017" name="Int. J. Syst. Evol. Microbiol.">
        <title>Mycobacterium talmoniae sp. nov., a slowly growing mycobacterium isolated from human respiratory samples.</title>
        <authorList>
            <person name="Davidson R.M."/>
            <person name="DeGroote M.A."/>
            <person name="Marola J.L."/>
            <person name="Buss S."/>
            <person name="Jones V."/>
            <person name="McNeil M.R."/>
            <person name="Freifeld A.G."/>
            <person name="Elaine Epperson L."/>
            <person name="Hasan N.A."/>
            <person name="Jackson M."/>
            <person name="Iwen P.C."/>
            <person name="Salfinger M."/>
            <person name="Strong M."/>
        </authorList>
    </citation>
    <scope>NUCLEOTIDE SEQUENCE [LARGE SCALE GENOMIC DNA]</scope>
    <source>
        <strain evidence="6 8">ATCC BAA-2683</strain>
    </source>
</reference>
<evidence type="ECO:0000313" key="8">
    <source>
        <dbReference type="Proteomes" id="UP000238296"/>
    </source>
</evidence>
<keyword evidence="4" id="KW-0812">Transmembrane</keyword>
<feature type="region of interest" description="Disordered" evidence="3">
    <location>
        <begin position="1"/>
        <end position="56"/>
    </location>
</feature>
<comment type="caution">
    <text evidence="5">The sequence shown here is derived from an EMBL/GenBank/DDBJ whole genome shotgun (WGS) entry which is preliminary data.</text>
</comment>
<feature type="compositionally biased region" description="Low complexity" evidence="3">
    <location>
        <begin position="1"/>
        <end position="15"/>
    </location>
</feature>
<feature type="compositionally biased region" description="Acidic residues" evidence="3">
    <location>
        <begin position="32"/>
        <end position="49"/>
    </location>
</feature>
<reference evidence="6" key="3">
    <citation type="submission" date="2018-01" db="EMBL/GenBank/DDBJ databases">
        <authorList>
            <person name="Gaut B.S."/>
            <person name="Morton B.R."/>
            <person name="Clegg M.T."/>
            <person name="Duvall M.R."/>
        </authorList>
    </citation>
    <scope>NUCLEOTIDE SEQUENCE</scope>
    <source>
        <strain evidence="6">ATCC BAA-2683</strain>
    </source>
</reference>
<keyword evidence="2 4" id="KW-0472">Membrane</keyword>
<evidence type="ECO:0000313" key="5">
    <source>
        <dbReference type="EMBL" id="OHV06432.1"/>
    </source>
</evidence>
<gene>
    <name evidence="5" type="ORF">BKN37_02355</name>
    <name evidence="6" type="ORF">C1Y40_00734</name>
</gene>
<name>A0A1S1NTC2_9MYCO</name>
<protein>
    <recommendedName>
        <fullName evidence="9">Mce protein</fullName>
    </recommendedName>
</protein>
<feature type="transmembrane region" description="Helical" evidence="4">
    <location>
        <begin position="62"/>
        <end position="82"/>
    </location>
</feature>
<evidence type="ECO:0008006" key="9">
    <source>
        <dbReference type="Google" id="ProtNLM"/>
    </source>
</evidence>
<evidence type="ECO:0000313" key="7">
    <source>
        <dbReference type="Proteomes" id="UP000179734"/>
    </source>
</evidence>
<dbReference type="PANTHER" id="PTHR37042:SF4">
    <property type="entry name" value="OUTER MEMBRANE PROTEIN RV1973"/>
    <property type="match status" value="1"/>
</dbReference>
<dbReference type="RefSeq" id="WP_071020773.1">
    <property type="nucleotide sequence ID" value="NZ_MLQM01000005.1"/>
</dbReference>
<accession>A0A1S1NTC2</accession>
<dbReference type="Proteomes" id="UP000179734">
    <property type="component" value="Unassembled WGS sequence"/>
</dbReference>
<dbReference type="EMBL" id="MLQM01000005">
    <property type="protein sequence ID" value="OHV06432.1"/>
    <property type="molecule type" value="Genomic_DNA"/>
</dbReference>
<evidence type="ECO:0000313" key="6">
    <source>
        <dbReference type="EMBL" id="PQM49032.1"/>
    </source>
</evidence>
<evidence type="ECO:0000256" key="4">
    <source>
        <dbReference type="SAM" id="Phobius"/>
    </source>
</evidence>
<sequence>MPDDAGSPDGDASGSVTQDPEPVDTPPVAQDAGEDSDAEPEVVAAEEEPAAPTRARGRVRPALVAGLIGVVALGGLVGWLGFRTYQSRSAQADAALFLEGGRQGAVDLTTVDYTHADADVQRILAATTGTFHDNFAKRSPIYLAAVKDAQSKSVGTVSAAGLESRSGDEAQVVVAVTVTASSAAVPEQPPQAWRMRLTVQKVGDATKVAKVEFVQ</sequence>